<gene>
    <name evidence="12" type="ORF">F3K02_19110</name>
</gene>
<dbReference type="Pfam" id="PF08447">
    <property type="entry name" value="PAS_3"/>
    <property type="match status" value="1"/>
</dbReference>
<comment type="catalytic activity">
    <reaction evidence="1">
        <text>ATP + protein L-histidine = ADP + protein N-phospho-L-histidine.</text>
        <dbReference type="EC" id="2.7.13.3"/>
    </reaction>
</comment>
<feature type="domain" description="PAC" evidence="11">
    <location>
        <begin position="560"/>
        <end position="611"/>
    </location>
</feature>
<dbReference type="SMART" id="SM00086">
    <property type="entry name" value="PAC"/>
    <property type="match status" value="7"/>
</dbReference>
<proteinExistence type="predicted"/>
<dbReference type="PANTHER" id="PTHR43304:SF1">
    <property type="entry name" value="PAC DOMAIN-CONTAINING PROTEIN"/>
    <property type="match status" value="1"/>
</dbReference>
<evidence type="ECO:0000256" key="3">
    <source>
        <dbReference type="ARBA" id="ARBA00012438"/>
    </source>
</evidence>
<dbReference type="GO" id="GO:0006355">
    <property type="term" value="P:regulation of DNA-templated transcription"/>
    <property type="evidence" value="ECO:0007669"/>
    <property type="project" value="InterPro"/>
</dbReference>
<dbReference type="AlphaFoldDB" id="A0A7Y8GYR2"/>
<dbReference type="Pfam" id="PF08448">
    <property type="entry name" value="PAS_4"/>
    <property type="match status" value="3"/>
</dbReference>
<dbReference type="SMART" id="SM00091">
    <property type="entry name" value="PAS"/>
    <property type="match status" value="7"/>
</dbReference>
<evidence type="ECO:0000259" key="10">
    <source>
        <dbReference type="PROSITE" id="PS50112"/>
    </source>
</evidence>
<dbReference type="InterPro" id="IPR013767">
    <property type="entry name" value="PAS_fold"/>
</dbReference>
<evidence type="ECO:0000259" key="9">
    <source>
        <dbReference type="PROSITE" id="PS50109"/>
    </source>
</evidence>
<evidence type="ECO:0000313" key="13">
    <source>
        <dbReference type="Proteomes" id="UP000545507"/>
    </source>
</evidence>
<feature type="domain" description="PAC" evidence="11">
    <location>
        <begin position="157"/>
        <end position="209"/>
    </location>
</feature>
<dbReference type="SUPFAM" id="SSF47384">
    <property type="entry name" value="Homodimeric domain of signal transducing histidine kinase"/>
    <property type="match status" value="1"/>
</dbReference>
<evidence type="ECO:0000259" key="11">
    <source>
        <dbReference type="PROSITE" id="PS50113"/>
    </source>
</evidence>
<dbReference type="EC" id="2.7.13.3" evidence="3"/>
<evidence type="ECO:0000256" key="2">
    <source>
        <dbReference type="ARBA" id="ARBA00004429"/>
    </source>
</evidence>
<dbReference type="EMBL" id="VYGV01000016">
    <property type="protein sequence ID" value="NWF47345.1"/>
    <property type="molecule type" value="Genomic_DNA"/>
</dbReference>
<dbReference type="InterPro" id="IPR005467">
    <property type="entry name" value="His_kinase_dom"/>
</dbReference>
<feature type="domain" description="PAS" evidence="10">
    <location>
        <begin position="612"/>
        <end position="690"/>
    </location>
</feature>
<dbReference type="RefSeq" id="WP_177137225.1">
    <property type="nucleotide sequence ID" value="NZ_JAGPWB010000013.1"/>
</dbReference>
<dbReference type="Pfam" id="PF00512">
    <property type="entry name" value="HisKA"/>
    <property type="match status" value="1"/>
</dbReference>
<keyword evidence="5" id="KW-0808">Transferase</keyword>
<evidence type="ECO:0000256" key="5">
    <source>
        <dbReference type="ARBA" id="ARBA00022679"/>
    </source>
</evidence>
<dbReference type="GO" id="GO:0005886">
    <property type="term" value="C:plasma membrane"/>
    <property type="evidence" value="ECO:0007669"/>
    <property type="project" value="UniProtKB-SubCell"/>
</dbReference>
<dbReference type="SUPFAM" id="SSF55785">
    <property type="entry name" value="PYP-like sensor domain (PAS domain)"/>
    <property type="match status" value="7"/>
</dbReference>
<sequence>MSAHLPDTGHNAVAATGHEARTERELELLREIEALRQENQHLRQSYAQHLGEHRNGRASLPLALNLTSRPLNGPDNPQAAQLEYEALFAALAGVFPIGIFRIDAGGVLTHVDESLQRIFGLQAEDFPDFGWLKQVHPDDIDRVRREWTAGTQNREPVSVELRLLRPGQDFAHVLVRNAPLQDGNGQPIGQLGFVQDITSLRELQADARIKAELNRQIIASSTDCTKVLDLRGRVMQMTAQGCRLVEVDDFEQVRGSDWTQWWGEESAVLARAAVESAGRGTSSRFVAFGMTFKQTPKWWDTMVSPINDEKGQPAMLLVVSRDITEQHLQQEEIRQLNTQLETRVRERTDELAQANARLRQTLQEAQALYNQAPCGYYSLDRDGTIQMINQTALNWLGREREEVVGRLSFRDLVDPSQLAKQNERRQQLESTGHLEPEEVALRLPDGRAFVGLASSTVVRDEQGQFVRTNSTLIDITERKRADAALQAQRDFLQNITNSIPVQLAFFDRDLICRFANASYARWRTDLPERLLGLHLSQIARPQDYESAKPQLAMALRGETQQFEGDRSFPDGHRFYASIEYTPYWQQGEVQGLFIQMHDITERKASEDQVKRTNQQLQEALELAQGLYNHAPCGYHSLDINGIYVSINDTELQWLGYEREEVVGIKTFRDFILPSRAPLLEDRLQRLIQDGKLEGAEYEMLRRDGTHFHALLSSSAVRDASGQFLRSNTTVVDITPRKTAEIALRENQRFLQTITDHVPGLIAYLDAMLRLRFANAEHQRLFGLSPEKMLGLHISECVPPDEWAEIGPRLQAALGGQTQNYEVWRQTVNGESIFVSTTYLPDIHEGRVQGVFVQAIDITDHKRIEQRVSQLNDELELRIRERSMELLESEQRFRLMVDNLREYCIFFLDADGRITDWTDSAQRMEGYSPSEMLGRHYALLFRNDRPDDALASANQMLRMAASRGQHELHSWHERKDGSRYFSHSLLIALRDDSGELRGFAKINRDMTDAKRLDDLMRNINDELENRVAERTEQLLAANKDLESFSYSVSHDLRSPLRHISSFVSLLDEHLGERGDETTQRYLNTIGNSARHMSQLIDGLLAFSRLGRSAVNLTAVDFAMLVDAVVNQLAHDTGGRVVDWVVAPDLPVVQGDALLLREVWANLLGNAFKYTRPRERARIEISWSVDPAVGYTFDVRDNGVGFDTQYAQKLFGVFQRLHRASEFEGTGIGLALTRRILERHGGSIWAESQVGEGSVFHFSLPFEGVSPTDFGRDSIPSVLEP</sequence>
<feature type="domain" description="PAS" evidence="10">
    <location>
        <begin position="361"/>
        <end position="432"/>
    </location>
</feature>
<evidence type="ECO:0000256" key="1">
    <source>
        <dbReference type="ARBA" id="ARBA00000085"/>
    </source>
</evidence>
<keyword evidence="4" id="KW-0597">Phosphoprotein</keyword>
<keyword evidence="13" id="KW-1185">Reference proteome</keyword>
<dbReference type="PROSITE" id="PS50109">
    <property type="entry name" value="HIS_KIN"/>
    <property type="match status" value="1"/>
</dbReference>
<reference evidence="12 13" key="1">
    <citation type="submission" date="2019-09" db="EMBL/GenBank/DDBJ databases">
        <title>Hydrogenophaga aromatica sp. nov., isolated from a para-xylene-degrading enrichment culture.</title>
        <authorList>
            <person name="Tancsics A."/>
            <person name="Banerjee S."/>
        </authorList>
    </citation>
    <scope>NUCLEOTIDE SEQUENCE [LARGE SCALE GENOMIC DNA]</scope>
    <source>
        <strain evidence="12 13">D2P1</strain>
    </source>
</reference>
<name>A0A7Y8GYR2_9BURK</name>
<comment type="subcellular location">
    <subcellularLocation>
        <location evidence="2">Cell inner membrane</location>
        <topology evidence="2">Multi-pass membrane protein</topology>
    </subcellularLocation>
</comment>
<dbReference type="CDD" id="cd00130">
    <property type="entry name" value="PAS"/>
    <property type="match status" value="5"/>
</dbReference>
<dbReference type="CDD" id="cd00082">
    <property type="entry name" value="HisKA"/>
    <property type="match status" value="1"/>
</dbReference>
<feature type="domain" description="PAC" evidence="11">
    <location>
        <begin position="279"/>
        <end position="335"/>
    </location>
</feature>
<accession>A0A7Y8GYR2</accession>
<dbReference type="Gene3D" id="3.30.565.10">
    <property type="entry name" value="Histidine kinase-like ATPase, C-terminal domain"/>
    <property type="match status" value="1"/>
</dbReference>
<evidence type="ECO:0000256" key="8">
    <source>
        <dbReference type="SAM" id="MobiDB-lite"/>
    </source>
</evidence>
<dbReference type="InterPro" id="IPR013656">
    <property type="entry name" value="PAS_4"/>
</dbReference>
<dbReference type="Gene3D" id="1.10.287.130">
    <property type="match status" value="1"/>
</dbReference>
<dbReference type="PRINTS" id="PR00344">
    <property type="entry name" value="BCTRLSENSOR"/>
</dbReference>
<keyword evidence="7" id="KW-0175">Coiled coil</keyword>
<evidence type="ECO:0000313" key="12">
    <source>
        <dbReference type="EMBL" id="NWF47345.1"/>
    </source>
</evidence>
<feature type="domain" description="PAC" evidence="11">
    <location>
        <begin position="693"/>
        <end position="745"/>
    </location>
</feature>
<feature type="domain" description="PAC" evidence="11">
    <location>
        <begin position="435"/>
        <end position="487"/>
    </location>
</feature>
<dbReference type="InterPro" id="IPR035965">
    <property type="entry name" value="PAS-like_dom_sf"/>
</dbReference>
<dbReference type="Gene3D" id="3.30.450.20">
    <property type="entry name" value="PAS domain"/>
    <property type="match status" value="7"/>
</dbReference>
<feature type="domain" description="PAS" evidence="10">
    <location>
        <begin position="888"/>
        <end position="963"/>
    </location>
</feature>
<feature type="domain" description="PAS" evidence="10">
    <location>
        <begin position="746"/>
        <end position="816"/>
    </location>
</feature>
<dbReference type="SMART" id="SM00388">
    <property type="entry name" value="HisKA"/>
    <property type="match status" value="1"/>
</dbReference>
<feature type="coiled-coil region" evidence="7">
    <location>
        <begin position="860"/>
        <end position="891"/>
    </location>
</feature>
<dbReference type="SMART" id="SM00387">
    <property type="entry name" value="HATPase_c"/>
    <property type="match status" value="1"/>
</dbReference>
<dbReference type="InterPro" id="IPR003594">
    <property type="entry name" value="HATPase_dom"/>
</dbReference>
<feature type="domain" description="PAC" evidence="11">
    <location>
        <begin position="965"/>
        <end position="1017"/>
    </location>
</feature>
<dbReference type="FunFam" id="1.10.287.130:FF:000070">
    <property type="entry name" value="Histidine kinase sensor protein"/>
    <property type="match status" value="1"/>
</dbReference>
<dbReference type="InterPro" id="IPR052162">
    <property type="entry name" value="Sensor_kinase/Photoreceptor"/>
</dbReference>
<feature type="domain" description="Histidine kinase" evidence="9">
    <location>
        <begin position="1046"/>
        <end position="1262"/>
    </location>
</feature>
<dbReference type="PANTHER" id="PTHR43304">
    <property type="entry name" value="PHYTOCHROME-LIKE PROTEIN CPH1"/>
    <property type="match status" value="1"/>
</dbReference>
<dbReference type="InterPro" id="IPR001610">
    <property type="entry name" value="PAC"/>
</dbReference>
<dbReference type="NCBIfam" id="TIGR00229">
    <property type="entry name" value="sensory_box"/>
    <property type="match status" value="6"/>
</dbReference>
<dbReference type="InterPro" id="IPR000014">
    <property type="entry name" value="PAS"/>
</dbReference>
<dbReference type="Pfam" id="PF02518">
    <property type="entry name" value="HATPase_c"/>
    <property type="match status" value="1"/>
</dbReference>
<dbReference type="InterPro" id="IPR013655">
    <property type="entry name" value="PAS_fold_3"/>
</dbReference>
<dbReference type="Proteomes" id="UP000545507">
    <property type="component" value="Unassembled WGS sequence"/>
</dbReference>
<dbReference type="InterPro" id="IPR003661">
    <property type="entry name" value="HisK_dim/P_dom"/>
</dbReference>
<feature type="domain" description="PAS" evidence="10">
    <location>
        <begin position="84"/>
        <end position="154"/>
    </location>
</feature>
<feature type="region of interest" description="Disordered" evidence="8">
    <location>
        <begin position="1"/>
        <end position="20"/>
    </location>
</feature>
<dbReference type="GO" id="GO:0000155">
    <property type="term" value="F:phosphorelay sensor kinase activity"/>
    <property type="evidence" value="ECO:0007669"/>
    <property type="project" value="InterPro"/>
</dbReference>
<feature type="coiled-coil region" evidence="7">
    <location>
        <begin position="337"/>
        <end position="371"/>
    </location>
</feature>
<comment type="caution">
    <text evidence="12">The sequence shown here is derived from an EMBL/GenBank/DDBJ whole genome shotgun (WGS) entry which is preliminary data.</text>
</comment>
<evidence type="ECO:0000256" key="7">
    <source>
        <dbReference type="SAM" id="Coils"/>
    </source>
</evidence>
<keyword evidence="6" id="KW-0418">Kinase</keyword>
<feature type="coiled-coil region" evidence="7">
    <location>
        <begin position="25"/>
        <end position="52"/>
    </location>
</feature>
<organism evidence="12 13">
    <name type="scientific">Hydrogenophaga aromaticivorans</name>
    <dbReference type="NCBI Taxonomy" id="2610898"/>
    <lineage>
        <taxon>Bacteria</taxon>
        <taxon>Pseudomonadati</taxon>
        <taxon>Pseudomonadota</taxon>
        <taxon>Betaproteobacteria</taxon>
        <taxon>Burkholderiales</taxon>
        <taxon>Comamonadaceae</taxon>
        <taxon>Hydrogenophaga</taxon>
    </lineage>
</organism>
<dbReference type="Pfam" id="PF13426">
    <property type="entry name" value="PAS_9"/>
    <property type="match status" value="2"/>
</dbReference>
<dbReference type="InterPro" id="IPR004358">
    <property type="entry name" value="Sig_transdc_His_kin-like_C"/>
</dbReference>
<evidence type="ECO:0000256" key="6">
    <source>
        <dbReference type="ARBA" id="ARBA00022777"/>
    </source>
</evidence>
<dbReference type="FunFam" id="3.30.565.10:FF:000006">
    <property type="entry name" value="Sensor histidine kinase WalK"/>
    <property type="match status" value="1"/>
</dbReference>
<dbReference type="PROSITE" id="PS50113">
    <property type="entry name" value="PAC"/>
    <property type="match status" value="6"/>
</dbReference>
<dbReference type="InterPro" id="IPR036097">
    <property type="entry name" value="HisK_dim/P_sf"/>
</dbReference>
<dbReference type="InterPro" id="IPR036890">
    <property type="entry name" value="HATPase_C_sf"/>
</dbReference>
<dbReference type="PROSITE" id="PS50112">
    <property type="entry name" value="PAS"/>
    <property type="match status" value="5"/>
</dbReference>
<dbReference type="SUPFAM" id="SSF55874">
    <property type="entry name" value="ATPase domain of HSP90 chaperone/DNA topoisomerase II/histidine kinase"/>
    <property type="match status" value="1"/>
</dbReference>
<protein>
    <recommendedName>
        <fullName evidence="3">histidine kinase</fullName>
        <ecNumber evidence="3">2.7.13.3</ecNumber>
    </recommendedName>
</protein>
<dbReference type="InterPro" id="IPR000700">
    <property type="entry name" value="PAS-assoc_C"/>
</dbReference>
<evidence type="ECO:0000256" key="4">
    <source>
        <dbReference type="ARBA" id="ARBA00022553"/>
    </source>
</evidence>
<dbReference type="Pfam" id="PF00989">
    <property type="entry name" value="PAS"/>
    <property type="match status" value="1"/>
</dbReference>